<feature type="coiled-coil region" evidence="10">
    <location>
        <begin position="506"/>
        <end position="544"/>
    </location>
</feature>
<evidence type="ECO:0000256" key="11">
    <source>
        <dbReference type="SAM" id="MobiDB-lite"/>
    </source>
</evidence>
<dbReference type="InterPro" id="IPR040221">
    <property type="entry name" value="CDCA7/CDA7L"/>
</dbReference>
<dbReference type="Pfam" id="PF10497">
    <property type="entry name" value="zf-4CXXC_R1"/>
    <property type="match status" value="2"/>
</dbReference>
<evidence type="ECO:0000313" key="14">
    <source>
        <dbReference type="Proteomes" id="UP000759537"/>
    </source>
</evidence>
<evidence type="ECO:0000256" key="3">
    <source>
        <dbReference type="ARBA" id="ARBA00022490"/>
    </source>
</evidence>
<feature type="region of interest" description="Disordered" evidence="11">
    <location>
        <begin position="271"/>
        <end position="313"/>
    </location>
</feature>
<evidence type="ECO:0000256" key="8">
    <source>
        <dbReference type="ARBA" id="ARBA00023163"/>
    </source>
</evidence>
<accession>A0A9P5MZK5</accession>
<feature type="region of interest" description="Disordered" evidence="11">
    <location>
        <begin position="72"/>
        <end position="120"/>
    </location>
</feature>
<dbReference type="EMBL" id="WHVB01000005">
    <property type="protein sequence ID" value="KAF8482524.1"/>
    <property type="molecule type" value="Genomic_DNA"/>
</dbReference>
<feature type="compositionally biased region" description="Polar residues" evidence="11">
    <location>
        <begin position="101"/>
        <end position="113"/>
    </location>
</feature>
<keyword evidence="3" id="KW-0963">Cytoplasm</keyword>
<feature type="domain" description="Zinc-finger" evidence="12">
    <location>
        <begin position="131"/>
        <end position="182"/>
    </location>
</feature>
<organism evidence="13 14">
    <name type="scientific">Russula ochroleuca</name>
    <dbReference type="NCBI Taxonomy" id="152965"/>
    <lineage>
        <taxon>Eukaryota</taxon>
        <taxon>Fungi</taxon>
        <taxon>Dikarya</taxon>
        <taxon>Basidiomycota</taxon>
        <taxon>Agaricomycotina</taxon>
        <taxon>Agaricomycetes</taxon>
        <taxon>Russulales</taxon>
        <taxon>Russulaceae</taxon>
        <taxon>Russula</taxon>
    </lineage>
</organism>
<feature type="compositionally biased region" description="Acidic residues" evidence="11">
    <location>
        <begin position="769"/>
        <end position="779"/>
    </location>
</feature>
<protein>
    <recommendedName>
        <fullName evidence="12">Zinc-finger domain-containing protein</fullName>
    </recommendedName>
</protein>
<feature type="compositionally biased region" description="Basic and acidic residues" evidence="11">
    <location>
        <begin position="78"/>
        <end position="95"/>
    </location>
</feature>
<keyword evidence="14" id="KW-1185">Reference proteome</keyword>
<evidence type="ECO:0000313" key="13">
    <source>
        <dbReference type="EMBL" id="KAF8482524.1"/>
    </source>
</evidence>
<dbReference type="PANTHER" id="PTHR31169:SF8">
    <property type="entry name" value="ZINC-FINGER DOMAIN OF MONOAMINE-OXIDASE A REPRESSOR R1 PROTEIN"/>
    <property type="match status" value="1"/>
</dbReference>
<evidence type="ECO:0000256" key="6">
    <source>
        <dbReference type="ARBA" id="ARBA00022843"/>
    </source>
</evidence>
<feature type="region of interest" description="Disordered" evidence="11">
    <location>
        <begin position="1"/>
        <end position="20"/>
    </location>
</feature>
<comment type="subcellular location">
    <subcellularLocation>
        <location evidence="2">Cytoplasm</location>
    </subcellularLocation>
    <subcellularLocation>
        <location evidence="1">Nucleus</location>
    </subcellularLocation>
</comment>
<evidence type="ECO:0000256" key="9">
    <source>
        <dbReference type="ARBA" id="ARBA00023242"/>
    </source>
</evidence>
<evidence type="ECO:0000256" key="5">
    <source>
        <dbReference type="ARBA" id="ARBA00022553"/>
    </source>
</evidence>
<proteinExistence type="predicted"/>
<comment type="caution">
    <text evidence="13">The sequence shown here is derived from an EMBL/GenBank/DDBJ whole genome shotgun (WGS) entry which is preliminary data.</text>
</comment>
<evidence type="ECO:0000256" key="7">
    <source>
        <dbReference type="ARBA" id="ARBA00023015"/>
    </source>
</evidence>
<keyword evidence="7" id="KW-0805">Transcription regulation</keyword>
<dbReference type="GO" id="GO:0005634">
    <property type="term" value="C:nucleus"/>
    <property type="evidence" value="ECO:0007669"/>
    <property type="project" value="UniProtKB-SubCell"/>
</dbReference>
<dbReference type="InterPro" id="IPR018866">
    <property type="entry name" value="Znf-4CXXC_R1"/>
</dbReference>
<keyword evidence="6" id="KW-0832">Ubl conjugation</keyword>
<feature type="domain" description="Zinc-finger" evidence="12">
    <location>
        <begin position="222"/>
        <end position="263"/>
    </location>
</feature>
<reference evidence="13" key="1">
    <citation type="submission" date="2019-10" db="EMBL/GenBank/DDBJ databases">
        <authorList>
            <consortium name="DOE Joint Genome Institute"/>
            <person name="Kuo A."/>
            <person name="Miyauchi S."/>
            <person name="Kiss E."/>
            <person name="Drula E."/>
            <person name="Kohler A."/>
            <person name="Sanchez-Garcia M."/>
            <person name="Andreopoulos B."/>
            <person name="Barry K.W."/>
            <person name="Bonito G."/>
            <person name="Buee M."/>
            <person name="Carver A."/>
            <person name="Chen C."/>
            <person name="Cichocki N."/>
            <person name="Clum A."/>
            <person name="Culley D."/>
            <person name="Crous P.W."/>
            <person name="Fauchery L."/>
            <person name="Girlanda M."/>
            <person name="Hayes R."/>
            <person name="Keri Z."/>
            <person name="LaButti K."/>
            <person name="Lipzen A."/>
            <person name="Lombard V."/>
            <person name="Magnuson J."/>
            <person name="Maillard F."/>
            <person name="Morin E."/>
            <person name="Murat C."/>
            <person name="Nolan M."/>
            <person name="Ohm R."/>
            <person name="Pangilinan J."/>
            <person name="Pereira M."/>
            <person name="Perotto S."/>
            <person name="Peter M."/>
            <person name="Riley R."/>
            <person name="Sitrit Y."/>
            <person name="Stielow B."/>
            <person name="Szollosi G."/>
            <person name="Zifcakova L."/>
            <person name="Stursova M."/>
            <person name="Spatafora J.W."/>
            <person name="Tedersoo L."/>
            <person name="Vaario L.-M."/>
            <person name="Yamada A."/>
            <person name="Yan M."/>
            <person name="Wang P."/>
            <person name="Xu J."/>
            <person name="Bruns T."/>
            <person name="Baldrian P."/>
            <person name="Vilgalys R."/>
            <person name="Henrissat B."/>
            <person name="Grigoriev I.V."/>
            <person name="Hibbett D."/>
            <person name="Nagy L.G."/>
            <person name="Martin F.M."/>
        </authorList>
    </citation>
    <scope>NUCLEOTIDE SEQUENCE</scope>
    <source>
        <strain evidence="13">Prilba</strain>
    </source>
</reference>
<name>A0A9P5MZK5_9AGAM</name>
<dbReference type="AlphaFoldDB" id="A0A9P5MZK5"/>
<dbReference type="Proteomes" id="UP000759537">
    <property type="component" value="Unassembled WGS sequence"/>
</dbReference>
<keyword evidence="8" id="KW-0804">Transcription</keyword>
<evidence type="ECO:0000256" key="4">
    <source>
        <dbReference type="ARBA" id="ARBA00022499"/>
    </source>
</evidence>
<dbReference type="GO" id="GO:0006355">
    <property type="term" value="P:regulation of DNA-templated transcription"/>
    <property type="evidence" value="ECO:0007669"/>
    <property type="project" value="InterPro"/>
</dbReference>
<evidence type="ECO:0000256" key="2">
    <source>
        <dbReference type="ARBA" id="ARBA00004496"/>
    </source>
</evidence>
<feature type="region of interest" description="Disordered" evidence="11">
    <location>
        <begin position="695"/>
        <end position="796"/>
    </location>
</feature>
<dbReference type="OrthoDB" id="298344at2759"/>
<feature type="compositionally biased region" description="Low complexity" evidence="11">
    <location>
        <begin position="757"/>
        <end position="767"/>
    </location>
</feature>
<gene>
    <name evidence="13" type="ORF">DFH94DRAFT_690723</name>
</gene>
<keyword evidence="4" id="KW-1017">Isopeptide bond</keyword>
<evidence type="ECO:0000256" key="10">
    <source>
        <dbReference type="SAM" id="Coils"/>
    </source>
</evidence>
<reference evidence="13" key="2">
    <citation type="journal article" date="2020" name="Nat. Commun.">
        <title>Large-scale genome sequencing of mycorrhizal fungi provides insights into the early evolution of symbiotic traits.</title>
        <authorList>
            <person name="Miyauchi S."/>
            <person name="Kiss E."/>
            <person name="Kuo A."/>
            <person name="Drula E."/>
            <person name="Kohler A."/>
            <person name="Sanchez-Garcia M."/>
            <person name="Morin E."/>
            <person name="Andreopoulos B."/>
            <person name="Barry K.W."/>
            <person name="Bonito G."/>
            <person name="Buee M."/>
            <person name="Carver A."/>
            <person name="Chen C."/>
            <person name="Cichocki N."/>
            <person name="Clum A."/>
            <person name="Culley D."/>
            <person name="Crous P.W."/>
            <person name="Fauchery L."/>
            <person name="Girlanda M."/>
            <person name="Hayes R.D."/>
            <person name="Keri Z."/>
            <person name="LaButti K."/>
            <person name="Lipzen A."/>
            <person name="Lombard V."/>
            <person name="Magnuson J."/>
            <person name="Maillard F."/>
            <person name="Murat C."/>
            <person name="Nolan M."/>
            <person name="Ohm R.A."/>
            <person name="Pangilinan J."/>
            <person name="Pereira M.F."/>
            <person name="Perotto S."/>
            <person name="Peter M."/>
            <person name="Pfister S."/>
            <person name="Riley R."/>
            <person name="Sitrit Y."/>
            <person name="Stielow J.B."/>
            <person name="Szollosi G."/>
            <person name="Zifcakova L."/>
            <person name="Stursova M."/>
            <person name="Spatafora J.W."/>
            <person name="Tedersoo L."/>
            <person name="Vaario L.M."/>
            <person name="Yamada A."/>
            <person name="Yan M."/>
            <person name="Wang P."/>
            <person name="Xu J."/>
            <person name="Bruns T."/>
            <person name="Baldrian P."/>
            <person name="Vilgalys R."/>
            <person name="Dunand C."/>
            <person name="Henrissat B."/>
            <person name="Grigoriev I.V."/>
            <person name="Hibbett D."/>
            <person name="Nagy L.G."/>
            <person name="Martin F.M."/>
        </authorList>
    </citation>
    <scope>NUCLEOTIDE SEQUENCE</scope>
    <source>
        <strain evidence="13">Prilba</strain>
    </source>
</reference>
<evidence type="ECO:0000256" key="1">
    <source>
        <dbReference type="ARBA" id="ARBA00004123"/>
    </source>
</evidence>
<keyword evidence="5" id="KW-0597">Phosphoprotein</keyword>
<sequence>MSLPLSSLHAQRALPSSSRSPKLPEVYVLVPRSPYSLCPSEAIGARTTNCSHHNPLTQLRAHNMPITESPLTAIKRKRSEENLDETEQRAPETKSKRPKVTTMTSKAQGSTRPSRTEESNMTAEFPNGFFYCHQCNKKRDSSVGLYCTYKIRASHSVARCKAKYCRPCLKNRYGQDLDEIKDRGIDGQSKDTAGHDKAQGYIFKYAELAVPPSIFLLLDLARCPRCLGNCNCRGCRKAKGLEPTGNLTLAAKKTGADSVAVMLDRNVKMTGILPGKGKQTPDDPNRRKVPKPPKVPNTDTHVTAPKPRLPVSRKPKPLPKVLWTPVPVPSSFTLDLALPRIAIREFVLRFGKLLDMSRAHLEELEEIGGRRSHEVDDDDDELEQDIDVEMGWVGETCLRAILLGLLSLLLNSQPEFGGKQEKKAIQDAIQEIKASCANLSRMWSALAALRAEFAKADNKPIFPNPLPPPQNTKIHTTRSGALNGGGISVTSTAQLVPIILPLIEMVLNAQAIRDEFEEGVKEAKERVKEEKERAKAIREQWEVKKKTNNPDKATRTEYKRTLSALEQAQRVTLHAYALRFAPLGTDHDGRIYFALTPSVAEREAAAALLAGDMTKGGKAQGRAVVSADERSALRRWGWFISVWGKKPVDGFVPAGEDDEDDDVERWWGIWQPDEIRRLADWIAIKNGLAEGKHLITDTKGEGRDKRAAAVPDGRPLAASAKTSSLPKTGSHESRSGASSSNLTPLSVASDTEDEPGFDSSLSSVSGEESGGESNEDDGEVQMHGGDDPRPLPSPNELRTLVKSLIEYAEVLDWRVWRMQEEPGCKEDRAVKDKDKTKAAGGRIRAISPANFYGRAAR</sequence>
<keyword evidence="9" id="KW-0539">Nucleus</keyword>
<dbReference type="GO" id="GO:0005737">
    <property type="term" value="C:cytoplasm"/>
    <property type="evidence" value="ECO:0007669"/>
    <property type="project" value="UniProtKB-SubCell"/>
</dbReference>
<keyword evidence="10" id="KW-0175">Coiled coil</keyword>
<evidence type="ECO:0000259" key="12">
    <source>
        <dbReference type="Pfam" id="PF10497"/>
    </source>
</evidence>
<feature type="compositionally biased region" description="Basic and acidic residues" evidence="11">
    <location>
        <begin position="695"/>
        <end position="707"/>
    </location>
</feature>
<dbReference type="PANTHER" id="PTHR31169">
    <property type="entry name" value="OS05G0300700 PROTEIN"/>
    <property type="match status" value="1"/>
</dbReference>